<comment type="caution">
    <text evidence="9">The sequence shown here is derived from an EMBL/GenBank/DDBJ whole genome shotgun (WGS) entry which is preliminary data.</text>
</comment>
<keyword evidence="5 6" id="KW-0472">Membrane</keyword>
<gene>
    <name evidence="9" type="ORF">KK060_20970</name>
</gene>
<evidence type="ECO:0000259" key="8">
    <source>
        <dbReference type="Pfam" id="PF12704"/>
    </source>
</evidence>
<dbReference type="NCBIfam" id="NF038404">
    <property type="entry name" value="perm_prefix_2"/>
    <property type="match status" value="1"/>
</dbReference>
<comment type="subcellular location">
    <subcellularLocation>
        <location evidence="1">Cell membrane</location>
        <topology evidence="1">Multi-pass membrane protein</topology>
    </subcellularLocation>
</comment>
<evidence type="ECO:0000256" key="4">
    <source>
        <dbReference type="ARBA" id="ARBA00022989"/>
    </source>
</evidence>
<feature type="transmembrane region" description="Helical" evidence="6">
    <location>
        <begin position="745"/>
        <end position="778"/>
    </location>
</feature>
<feature type="transmembrane region" description="Helical" evidence="6">
    <location>
        <begin position="108"/>
        <end position="131"/>
    </location>
</feature>
<reference evidence="9 10" key="1">
    <citation type="submission" date="2021-05" db="EMBL/GenBank/DDBJ databases">
        <title>A Polyphasic approach of four new species of the genus Ohtaekwangia: Ohtaekwangia histidinii sp. nov., Ohtaekwangia cretensis sp. nov., Ohtaekwangia indiensis sp. nov., Ohtaekwangia reichenbachii sp. nov. from diverse environment.</title>
        <authorList>
            <person name="Octaviana S."/>
        </authorList>
    </citation>
    <scope>NUCLEOTIDE SEQUENCE [LARGE SCALE GENOMIC DNA]</scope>
    <source>
        <strain evidence="9 10">PWU20</strain>
    </source>
</reference>
<accession>A0ABS5VX12</accession>
<keyword evidence="3 6" id="KW-0812">Transmembrane</keyword>
<feature type="domain" description="ABC3 transporter permease C-terminal" evidence="7">
    <location>
        <begin position="757"/>
        <end position="871"/>
    </location>
</feature>
<feature type="transmembrane region" description="Helical" evidence="6">
    <location>
        <begin position="513"/>
        <end position="533"/>
    </location>
</feature>
<keyword evidence="10" id="KW-1185">Reference proteome</keyword>
<dbReference type="RefSeq" id="WP_254155899.1">
    <property type="nucleotide sequence ID" value="NZ_JAHESD010000067.1"/>
</dbReference>
<feature type="domain" description="MacB-like periplasmic core" evidence="8">
    <location>
        <begin position="520"/>
        <end position="705"/>
    </location>
</feature>
<dbReference type="PANTHER" id="PTHR30572">
    <property type="entry name" value="MEMBRANE COMPONENT OF TRANSPORTER-RELATED"/>
    <property type="match status" value="1"/>
</dbReference>
<feature type="transmembrane region" description="Helical" evidence="6">
    <location>
        <begin position="416"/>
        <end position="438"/>
    </location>
</feature>
<evidence type="ECO:0000313" key="9">
    <source>
        <dbReference type="EMBL" id="MBT1705776.1"/>
    </source>
</evidence>
<dbReference type="Pfam" id="PF02687">
    <property type="entry name" value="FtsX"/>
    <property type="match status" value="2"/>
</dbReference>
<dbReference type="InterPro" id="IPR025857">
    <property type="entry name" value="MacB_PCD"/>
</dbReference>
<evidence type="ECO:0000256" key="2">
    <source>
        <dbReference type="ARBA" id="ARBA00022475"/>
    </source>
</evidence>
<feature type="transmembrane region" description="Helical" evidence="6">
    <location>
        <begin position="798"/>
        <end position="825"/>
    </location>
</feature>
<feature type="transmembrane region" description="Helical" evidence="6">
    <location>
        <begin position="374"/>
        <end position="396"/>
    </location>
</feature>
<dbReference type="EMBL" id="JAHESD010000067">
    <property type="protein sequence ID" value="MBT1705776.1"/>
    <property type="molecule type" value="Genomic_DNA"/>
</dbReference>
<dbReference type="InterPro" id="IPR050250">
    <property type="entry name" value="Macrolide_Exporter_MacB"/>
</dbReference>
<dbReference type="PANTHER" id="PTHR30572:SF18">
    <property type="entry name" value="ABC-TYPE MACROLIDE FAMILY EXPORT SYSTEM PERMEASE COMPONENT 2"/>
    <property type="match status" value="1"/>
</dbReference>
<protein>
    <submittedName>
        <fullName evidence="9">ABC transporter permease</fullName>
    </submittedName>
</protein>
<feature type="transmembrane region" description="Helical" evidence="6">
    <location>
        <begin position="464"/>
        <end position="487"/>
    </location>
</feature>
<evidence type="ECO:0000259" key="7">
    <source>
        <dbReference type="Pfam" id="PF02687"/>
    </source>
</evidence>
<dbReference type="InterPro" id="IPR003838">
    <property type="entry name" value="ABC3_permease_C"/>
</dbReference>
<proteinExistence type="predicted"/>
<evidence type="ECO:0000313" key="10">
    <source>
        <dbReference type="Proteomes" id="UP000772618"/>
    </source>
</evidence>
<keyword evidence="4 6" id="KW-1133">Transmembrane helix</keyword>
<name>A0ABS5VX12_9BACT</name>
<evidence type="ECO:0000256" key="1">
    <source>
        <dbReference type="ARBA" id="ARBA00004651"/>
    </source>
</evidence>
<keyword evidence="2" id="KW-1003">Cell membrane</keyword>
<dbReference type="Proteomes" id="UP000772618">
    <property type="component" value="Unassembled WGS sequence"/>
</dbReference>
<organism evidence="9 10">
    <name type="scientific">Chryseosolibacter indicus</name>
    <dbReference type="NCBI Taxonomy" id="2782351"/>
    <lineage>
        <taxon>Bacteria</taxon>
        <taxon>Pseudomonadati</taxon>
        <taxon>Bacteroidota</taxon>
        <taxon>Cytophagia</taxon>
        <taxon>Cytophagales</taxon>
        <taxon>Chryseotaleaceae</taxon>
        <taxon>Chryseosolibacter</taxon>
    </lineage>
</organism>
<evidence type="ECO:0000256" key="3">
    <source>
        <dbReference type="ARBA" id="ARBA00022692"/>
    </source>
</evidence>
<dbReference type="InterPro" id="IPR047699">
    <property type="entry name" value="Permease_put_prefix"/>
</dbReference>
<evidence type="ECO:0000256" key="6">
    <source>
        <dbReference type="SAM" id="Phobius"/>
    </source>
</evidence>
<feature type="domain" description="ABC3 transporter permease C-terminal" evidence="7">
    <location>
        <begin position="374"/>
        <end position="491"/>
    </location>
</feature>
<dbReference type="Pfam" id="PF12704">
    <property type="entry name" value="MacB_PCD"/>
    <property type="match status" value="2"/>
</dbReference>
<feature type="domain" description="MacB-like periplasmic core" evidence="8">
    <location>
        <begin position="104"/>
        <end position="323"/>
    </location>
</feature>
<evidence type="ECO:0000256" key="5">
    <source>
        <dbReference type="ARBA" id="ARBA00023136"/>
    </source>
</evidence>
<sequence>MSNEIKPPKLADRIFLWYCKSASIEDIHGDVEELFYEDVKRHNLFKAKLNYWRRVVSLIFSYAIVKRKRNAAYHHFSYSQFNPAMFKNYFKTAIRNLSKTKFFTTINVFGLAVGMSLSLLFVAMVVFVYQFDNFHPNGERIYRVITHVQDRNENPSFASAPIGTAQLLNNNFSGVEKVVRIHGSLNHHVGYGENKIPIKGYFADADYLSIFNFPLLQGNSVTALAKPNTMVITEAAATKIFGSKNPIGELAFIEPFGEVMITGVAKNIPKNSHMKFEALVSFSTLTSHYGASFTDDEKKWNNFFNSYTYLLLAPNASPTPIEDFLNRIAKEKYKTDEFRATFELQRLDKIVPGPELSNNIGHGWSYESMVLNGLLPFIILLAACTNYVSLAISQALKRMKEIGVRKVMGGHKRQIFMQFVLESTIIMLLALSLSYFFFELIRDEALAISGETDLVDLDPTLGTYAGFIAFAVLVGFVSGIVPALHFAKITPITALKGKELQTKKGSRFSIRRFVITMQFILSLGFIMAVVIMVQQYRYSVNYDLGFDQENMLNVELQKADAQLVKNEFEKLSFVQTVSMSSHALGAGEAPGLYVRQTEKSDSIEASKMSVDENFIANMGLTLLHGRNFSNDSTQNVRFIIINEVFAKKLSPDDVYGALGQPIILPDKREVRVAGIVKDFHYSNLTSPIGNFFFEYKPGDFVYANLQLESTHISQTFSEMEAAWKVVGEGDKFKAQFLTDQIRDAYGFYFMIVKIWGFLGLLAIVVACLGLLGTVVFAIKNRVKEVSIRKVMGASSESLVYMLSKDFIILMVIASIITVPTVYFFMNWLLLTAQYYNVPIGAVEIIISLSIMLLLGMTTILSQTLKAANTNPVDNLRVE</sequence>
<feature type="transmembrane region" description="Helical" evidence="6">
    <location>
        <begin position="837"/>
        <end position="860"/>
    </location>
</feature>